<evidence type="ECO:0000256" key="2">
    <source>
        <dbReference type="ARBA" id="ARBA00022692"/>
    </source>
</evidence>
<dbReference type="GO" id="GO:0005524">
    <property type="term" value="F:ATP binding"/>
    <property type="evidence" value="ECO:0007669"/>
    <property type="project" value="UniProtKB-KW"/>
</dbReference>
<dbReference type="PANTHER" id="PTHR43394">
    <property type="entry name" value="ATP-DEPENDENT PERMEASE MDL1, MITOCHONDRIAL"/>
    <property type="match status" value="1"/>
</dbReference>
<dbReference type="SUPFAM" id="SSF52540">
    <property type="entry name" value="P-loop containing nucleoside triphosphate hydrolases"/>
    <property type="match status" value="1"/>
</dbReference>
<evidence type="ECO:0000256" key="5">
    <source>
        <dbReference type="ARBA" id="ARBA00022989"/>
    </source>
</evidence>
<dbReference type="InterPro" id="IPR003593">
    <property type="entry name" value="AAA+_ATPase"/>
</dbReference>
<dbReference type="GO" id="GO:0015421">
    <property type="term" value="F:ABC-type oligopeptide transporter activity"/>
    <property type="evidence" value="ECO:0007669"/>
    <property type="project" value="TreeGrafter"/>
</dbReference>
<evidence type="ECO:0000313" key="11">
    <source>
        <dbReference type="Proteomes" id="UP000179221"/>
    </source>
</evidence>
<evidence type="ECO:0000256" key="6">
    <source>
        <dbReference type="ARBA" id="ARBA00023136"/>
    </source>
</evidence>
<name>A0A1F7YJA6_9BACT</name>
<dbReference type="InterPro" id="IPR011527">
    <property type="entry name" value="ABC1_TM_dom"/>
</dbReference>
<dbReference type="InterPro" id="IPR027417">
    <property type="entry name" value="P-loop_NTPase"/>
</dbReference>
<dbReference type="FunFam" id="3.40.50.300:FF:000218">
    <property type="entry name" value="Multidrug ABC transporter ATP-binding protein"/>
    <property type="match status" value="1"/>
</dbReference>
<keyword evidence="6 7" id="KW-0472">Membrane</keyword>
<evidence type="ECO:0000259" key="9">
    <source>
        <dbReference type="PROSITE" id="PS50929"/>
    </source>
</evidence>
<dbReference type="PROSITE" id="PS50929">
    <property type="entry name" value="ABC_TM1F"/>
    <property type="match status" value="1"/>
</dbReference>
<protein>
    <recommendedName>
        <fullName evidence="12">ABC transporter ATP-binding protein</fullName>
    </recommendedName>
</protein>
<dbReference type="InterPro" id="IPR017871">
    <property type="entry name" value="ABC_transporter-like_CS"/>
</dbReference>
<dbReference type="Pfam" id="PF00664">
    <property type="entry name" value="ABC_membrane"/>
    <property type="match status" value="1"/>
</dbReference>
<dbReference type="PROSITE" id="PS50893">
    <property type="entry name" value="ABC_TRANSPORTER_2"/>
    <property type="match status" value="1"/>
</dbReference>
<keyword evidence="5 7" id="KW-1133">Transmembrane helix</keyword>
<evidence type="ECO:0000259" key="8">
    <source>
        <dbReference type="PROSITE" id="PS50893"/>
    </source>
</evidence>
<feature type="transmembrane region" description="Helical" evidence="7">
    <location>
        <begin position="161"/>
        <end position="180"/>
    </location>
</feature>
<dbReference type="AlphaFoldDB" id="A0A1F7YJA6"/>
<feature type="transmembrane region" description="Helical" evidence="7">
    <location>
        <begin position="60"/>
        <end position="81"/>
    </location>
</feature>
<keyword evidence="3" id="KW-0547">Nucleotide-binding</keyword>
<dbReference type="Pfam" id="PF00005">
    <property type="entry name" value="ABC_tran"/>
    <property type="match status" value="1"/>
</dbReference>
<dbReference type="InterPro" id="IPR003439">
    <property type="entry name" value="ABC_transporter-like_ATP-bd"/>
</dbReference>
<reference evidence="10 11" key="1">
    <citation type="journal article" date="2016" name="Nat. Commun.">
        <title>Thousands of microbial genomes shed light on interconnected biogeochemical processes in an aquifer system.</title>
        <authorList>
            <person name="Anantharaman K."/>
            <person name="Brown C.T."/>
            <person name="Hug L.A."/>
            <person name="Sharon I."/>
            <person name="Castelle C.J."/>
            <person name="Probst A.J."/>
            <person name="Thomas B.C."/>
            <person name="Singh A."/>
            <person name="Wilkins M.J."/>
            <person name="Karaoz U."/>
            <person name="Brodie E.L."/>
            <person name="Williams K.H."/>
            <person name="Hubbard S.S."/>
            <person name="Banfield J.F."/>
        </authorList>
    </citation>
    <scope>NUCLEOTIDE SEQUENCE [LARGE SCALE GENOMIC DNA]</scope>
</reference>
<dbReference type="CDD" id="cd07346">
    <property type="entry name" value="ABC_6TM_exporters"/>
    <property type="match status" value="1"/>
</dbReference>
<dbReference type="PROSITE" id="PS00211">
    <property type="entry name" value="ABC_TRANSPORTER_1"/>
    <property type="match status" value="1"/>
</dbReference>
<dbReference type="Gene3D" id="3.40.50.300">
    <property type="entry name" value="P-loop containing nucleotide triphosphate hydrolases"/>
    <property type="match status" value="1"/>
</dbReference>
<accession>A0A1F7YJA6</accession>
<dbReference type="PANTHER" id="PTHR43394:SF1">
    <property type="entry name" value="ATP-BINDING CASSETTE SUB-FAMILY B MEMBER 10, MITOCHONDRIAL"/>
    <property type="match status" value="1"/>
</dbReference>
<proteinExistence type="predicted"/>
<evidence type="ECO:0000256" key="3">
    <source>
        <dbReference type="ARBA" id="ARBA00022741"/>
    </source>
</evidence>
<dbReference type="GO" id="GO:0016887">
    <property type="term" value="F:ATP hydrolysis activity"/>
    <property type="evidence" value="ECO:0007669"/>
    <property type="project" value="InterPro"/>
</dbReference>
<evidence type="ECO:0000256" key="1">
    <source>
        <dbReference type="ARBA" id="ARBA00004651"/>
    </source>
</evidence>
<sequence>MKSIYKIIKLAKPQHKLIIVACVLITIQAILQQLTPITLKYVVDELSKQISQGNGNFQKLTYLFVLILSINIAIVIINAVSQRLGDYISSRLARHLTEIYYRKIFTLSQVYFDSEISGKIVNQLNRGILSIREFVGTSTNFILPALLQAIFGIAVLSYFDLGIAVMALAVFPVYIAISSYSTRKWGEIQKEKNIHEDATRGRIQEVISNIKLVKTYNTQGHEWKYVSDEYQTINNLYDKQSLQYHILNFIREFGLEITFVIILYIIFRKTFLGDLTLGEMVLIIQILNQLRWPLFGMSYILEQIQRAGSDSKEFFEVLDLPSREVFHTKKLSPLIKNPEINLEKVKFAYEDGSPVLSGVSLDLKNHETVAFVGHSGAGKTTLVNLILKLYEPTSGKMMLSSKDYSKVSHAWIRDHIALVFQDNELFSSTVRENVTYGANKVTDTQIITALKQANAYDFVMKFKDGLDAKIGERGVKLSGGQKQRIQIARAILHNKPILIMDEATSSLDSKSERLVQDALQKLFQKRLVIIIAHRFSTIQDADRIVVIDKGKIADIGRPSELAKRKGVYSELLQYQIEGNKKLLSEYELQ</sequence>
<evidence type="ECO:0000256" key="7">
    <source>
        <dbReference type="SAM" id="Phobius"/>
    </source>
</evidence>
<gene>
    <name evidence="10" type="ORF">A2628_01385</name>
</gene>
<evidence type="ECO:0000313" key="10">
    <source>
        <dbReference type="EMBL" id="OGM27431.1"/>
    </source>
</evidence>
<dbReference type="SUPFAM" id="SSF90123">
    <property type="entry name" value="ABC transporter transmembrane region"/>
    <property type="match status" value="1"/>
</dbReference>
<dbReference type="InterPro" id="IPR036640">
    <property type="entry name" value="ABC1_TM_sf"/>
</dbReference>
<dbReference type="Gene3D" id="1.20.1560.10">
    <property type="entry name" value="ABC transporter type 1, transmembrane domain"/>
    <property type="match status" value="1"/>
</dbReference>
<organism evidence="10 11">
    <name type="scientific">Candidatus Woesebacteria bacterium RIFCSPHIGHO2_01_FULL_40_22</name>
    <dbReference type="NCBI Taxonomy" id="1802499"/>
    <lineage>
        <taxon>Bacteria</taxon>
        <taxon>Candidatus Woeseibacteriota</taxon>
    </lineage>
</organism>
<keyword evidence="4" id="KW-0067">ATP-binding</keyword>
<feature type="domain" description="ABC transporter" evidence="8">
    <location>
        <begin position="340"/>
        <end position="574"/>
    </location>
</feature>
<keyword evidence="2 7" id="KW-0812">Transmembrane</keyword>
<feature type="domain" description="ABC transmembrane type-1" evidence="9">
    <location>
        <begin position="19"/>
        <end position="306"/>
    </location>
</feature>
<evidence type="ECO:0008006" key="12">
    <source>
        <dbReference type="Google" id="ProtNLM"/>
    </source>
</evidence>
<dbReference type="EMBL" id="MGGL01000004">
    <property type="protein sequence ID" value="OGM27431.1"/>
    <property type="molecule type" value="Genomic_DNA"/>
</dbReference>
<comment type="caution">
    <text evidence="10">The sequence shown here is derived from an EMBL/GenBank/DDBJ whole genome shotgun (WGS) entry which is preliminary data.</text>
</comment>
<comment type="subcellular location">
    <subcellularLocation>
        <location evidence="1">Cell membrane</location>
        <topology evidence="1">Multi-pass membrane protein</topology>
    </subcellularLocation>
</comment>
<dbReference type="Proteomes" id="UP000179221">
    <property type="component" value="Unassembled WGS sequence"/>
</dbReference>
<dbReference type="InterPro" id="IPR039421">
    <property type="entry name" value="Type_1_exporter"/>
</dbReference>
<evidence type="ECO:0000256" key="4">
    <source>
        <dbReference type="ARBA" id="ARBA00022840"/>
    </source>
</evidence>
<dbReference type="GO" id="GO:0005886">
    <property type="term" value="C:plasma membrane"/>
    <property type="evidence" value="ECO:0007669"/>
    <property type="project" value="UniProtKB-SubCell"/>
</dbReference>
<feature type="transmembrane region" description="Helical" evidence="7">
    <location>
        <begin position="134"/>
        <end position="155"/>
    </location>
</feature>
<dbReference type="SMART" id="SM00382">
    <property type="entry name" value="AAA"/>
    <property type="match status" value="1"/>
</dbReference>
<feature type="transmembrane region" description="Helical" evidence="7">
    <location>
        <begin position="249"/>
        <end position="267"/>
    </location>
</feature>